<evidence type="ECO:0000313" key="1">
    <source>
        <dbReference type="Proteomes" id="UP000887565"/>
    </source>
</evidence>
<keyword evidence="1" id="KW-1185">Reference proteome</keyword>
<dbReference type="InterPro" id="IPR011011">
    <property type="entry name" value="Znf_FYVE_PHD"/>
</dbReference>
<dbReference type="SUPFAM" id="SSF57903">
    <property type="entry name" value="FYVE/PHD zinc finger"/>
    <property type="match status" value="1"/>
</dbReference>
<protein>
    <submittedName>
        <fullName evidence="2">PHD-type domain-containing protein</fullName>
    </submittedName>
</protein>
<reference evidence="2" key="1">
    <citation type="submission" date="2022-11" db="UniProtKB">
        <authorList>
            <consortium name="WormBaseParasite"/>
        </authorList>
    </citation>
    <scope>IDENTIFICATION</scope>
</reference>
<dbReference type="WBParaSite" id="nRc.2.0.1.t27986-RA">
    <property type="protein sequence ID" value="nRc.2.0.1.t27986-RA"/>
    <property type="gene ID" value="nRc.2.0.1.g27986"/>
</dbReference>
<accession>A0A915JPZ9</accession>
<dbReference type="AlphaFoldDB" id="A0A915JPZ9"/>
<sequence>MNDSQIPSGDENEDVYKLPEMRPKPMDLQTLISNNLSNLEAEEDEDIIGSLSDVDDKALLNVTLKSKDPKRTFWECQVDKTVNRMLKCDAQVEDICRIWYHPECENISEIYFSLKNNRKKPENKFYWECTHCFIRHYF</sequence>
<evidence type="ECO:0000313" key="2">
    <source>
        <dbReference type="WBParaSite" id="nRc.2.0.1.t27986-RA"/>
    </source>
</evidence>
<organism evidence="1 2">
    <name type="scientific">Romanomermis culicivorax</name>
    <name type="common">Nematode worm</name>
    <dbReference type="NCBI Taxonomy" id="13658"/>
    <lineage>
        <taxon>Eukaryota</taxon>
        <taxon>Metazoa</taxon>
        <taxon>Ecdysozoa</taxon>
        <taxon>Nematoda</taxon>
        <taxon>Enoplea</taxon>
        <taxon>Dorylaimia</taxon>
        <taxon>Mermithida</taxon>
        <taxon>Mermithoidea</taxon>
        <taxon>Mermithidae</taxon>
        <taxon>Romanomermis</taxon>
    </lineage>
</organism>
<dbReference type="Proteomes" id="UP000887565">
    <property type="component" value="Unplaced"/>
</dbReference>
<name>A0A915JPZ9_ROMCU</name>
<proteinExistence type="predicted"/>